<dbReference type="Pfam" id="PF13180">
    <property type="entry name" value="PDZ_2"/>
    <property type="match status" value="1"/>
</dbReference>
<keyword evidence="2" id="KW-0378">Hydrolase</keyword>
<dbReference type="InterPro" id="IPR051201">
    <property type="entry name" value="Chloro_Bact_Ser_Proteases"/>
</dbReference>
<evidence type="ECO:0000313" key="5">
    <source>
        <dbReference type="EMBL" id="SHK32764.1"/>
    </source>
</evidence>
<feature type="compositionally biased region" description="Basic and acidic residues" evidence="3">
    <location>
        <begin position="273"/>
        <end position="284"/>
    </location>
</feature>
<keyword evidence="6" id="KW-1185">Reference proteome</keyword>
<reference evidence="5 6" key="1">
    <citation type="submission" date="2016-11" db="EMBL/GenBank/DDBJ databases">
        <authorList>
            <person name="Jaros S."/>
            <person name="Januszkiewicz K."/>
            <person name="Wedrychowicz H."/>
        </authorList>
    </citation>
    <scope>NUCLEOTIDE SEQUENCE [LARGE SCALE GENOMIC DNA]</scope>
    <source>
        <strain evidence="5 6">DSM 43832</strain>
    </source>
</reference>
<protein>
    <submittedName>
        <fullName evidence="5">Serine protease, S1-C subfamily, contains C-terminal PDZ domain</fullName>
    </submittedName>
</protein>
<gene>
    <name evidence="5" type="ORF">SAMN05443637_10532</name>
</gene>
<dbReference type="STRING" id="1848.SAMN05443637_10532"/>
<dbReference type="InterPro" id="IPR009003">
    <property type="entry name" value="Peptidase_S1_PA"/>
</dbReference>
<dbReference type="InterPro" id="IPR036034">
    <property type="entry name" value="PDZ_sf"/>
</dbReference>
<feature type="compositionally biased region" description="Low complexity" evidence="3">
    <location>
        <begin position="394"/>
        <end position="418"/>
    </location>
</feature>
<dbReference type="GO" id="GO:0004252">
    <property type="term" value="F:serine-type endopeptidase activity"/>
    <property type="evidence" value="ECO:0007669"/>
    <property type="project" value="InterPro"/>
</dbReference>
<feature type="compositionally biased region" description="Basic and acidic residues" evidence="3">
    <location>
        <begin position="295"/>
        <end position="323"/>
    </location>
</feature>
<dbReference type="SUPFAM" id="SSF50156">
    <property type="entry name" value="PDZ domain-like"/>
    <property type="match status" value="1"/>
</dbReference>
<dbReference type="InterPro" id="IPR001478">
    <property type="entry name" value="PDZ"/>
</dbReference>
<dbReference type="PANTHER" id="PTHR43343">
    <property type="entry name" value="PEPTIDASE S12"/>
    <property type="match status" value="1"/>
</dbReference>
<proteinExistence type="predicted"/>
<dbReference type="SUPFAM" id="SSF50494">
    <property type="entry name" value="Trypsin-like serine proteases"/>
    <property type="match status" value="1"/>
</dbReference>
<accession>A0A1M6RK06</accession>
<dbReference type="Gene3D" id="2.30.42.10">
    <property type="match status" value="1"/>
</dbReference>
<evidence type="ECO:0000313" key="6">
    <source>
        <dbReference type="Proteomes" id="UP000184363"/>
    </source>
</evidence>
<dbReference type="Gene3D" id="2.40.10.120">
    <property type="match status" value="1"/>
</dbReference>
<dbReference type="SMART" id="SM00228">
    <property type="entry name" value="PDZ"/>
    <property type="match status" value="1"/>
</dbReference>
<dbReference type="EMBL" id="FRAP01000005">
    <property type="protein sequence ID" value="SHK32764.1"/>
    <property type="molecule type" value="Genomic_DNA"/>
</dbReference>
<feature type="compositionally biased region" description="Basic and acidic residues" evidence="3">
    <location>
        <begin position="1"/>
        <end position="14"/>
    </location>
</feature>
<keyword evidence="1 5" id="KW-0645">Protease</keyword>
<dbReference type="PROSITE" id="PS50106">
    <property type="entry name" value="PDZ"/>
    <property type="match status" value="1"/>
</dbReference>
<evidence type="ECO:0000256" key="1">
    <source>
        <dbReference type="ARBA" id="ARBA00022670"/>
    </source>
</evidence>
<dbReference type="Proteomes" id="UP000184363">
    <property type="component" value="Unassembled WGS sequence"/>
</dbReference>
<dbReference type="AlphaFoldDB" id="A0A1M6RK06"/>
<feature type="compositionally biased region" description="Basic and acidic residues" evidence="3">
    <location>
        <begin position="104"/>
        <end position="116"/>
    </location>
</feature>
<name>A0A1M6RK06_PSETH</name>
<feature type="compositionally biased region" description="Basic and acidic residues" evidence="3">
    <location>
        <begin position="330"/>
        <end position="357"/>
    </location>
</feature>
<evidence type="ECO:0000256" key="3">
    <source>
        <dbReference type="SAM" id="MobiDB-lite"/>
    </source>
</evidence>
<feature type="region of interest" description="Disordered" evidence="3">
    <location>
        <begin position="181"/>
        <end position="441"/>
    </location>
</feature>
<evidence type="ECO:0000259" key="4">
    <source>
        <dbReference type="PROSITE" id="PS50106"/>
    </source>
</evidence>
<sequence>MAMHDREPRGRTEQLPDAPDADPTDGEGSGAERTWPYGSDDAPKTAPDPAEVGPVSVDELLSRGFGPDEPSALDELFDAQASLDGDDPLFAELAAQTPSASVERPQRSDEARHESPETAASPILPQRVPGERRRVEATPFGNASSSSVDLFADAPADPAARAATDPGRRSTTYGAAAARFAQGVAGSERATSRPATDLFSSGVPEPRTRIGGWTADPWPTPPEGTHRASTDQKSGARPTGTRDRTNGADGADGADGARTEHQEPEARGTAPEPAERPRHARPAEEQDEPDAGGADGRHRSGPDRASEQAEDRDPEAAEHDVRDAIPAQDRPAERAREKEAEPVVPEAREPVDVEGPTRQHRGSNGVPRQRSEDDGEAATTTMGVIPAPSPAPDDGPATGPTATAPASTADSATTDPGAVPHPVPSAGPQPAGTPDGPVATTEPIFLQQAPPHVVTQQAVPRQAVLQPPPPMPGRPARLAGRTPGWPVLAAAAAAAAILAGMAGGAIGYSLASRGPDPAAEASAGQGTVEQVAAKVLPSVVQLRANGASDTTGSAVVLRPDGLLLTNNHVVEQIGSRGLVVQLQDGRTAQAKLVGRDPNSDLALVQAQGLTGLVPAELGDSSSIAVGQQVVAVGSPLGLGGTVTTGVVSALDRAVTVGPAQGARTQTVLNAVQTDAAINPGNSGGPLVDMAGRVIGINSAIATTGPRDGSIGVGFAVPINQAKRVADELERTGKAARASAGLTVATDSRRTGAVVRTVAAGGPADRAGIAIGDVVVRIDDRPVLTGDDLQAAIGSRAPGEVVRIELSDRTVEVTLDAAS</sequence>
<feature type="compositionally biased region" description="Basic and acidic residues" evidence="3">
    <location>
        <begin position="255"/>
        <end position="266"/>
    </location>
</feature>
<organism evidence="5 6">
    <name type="scientific">Pseudonocardia thermophila</name>
    <dbReference type="NCBI Taxonomy" id="1848"/>
    <lineage>
        <taxon>Bacteria</taxon>
        <taxon>Bacillati</taxon>
        <taxon>Actinomycetota</taxon>
        <taxon>Actinomycetes</taxon>
        <taxon>Pseudonocardiales</taxon>
        <taxon>Pseudonocardiaceae</taxon>
        <taxon>Pseudonocardia</taxon>
    </lineage>
</organism>
<dbReference type="PANTHER" id="PTHR43343:SF3">
    <property type="entry name" value="PROTEASE DO-LIKE 8, CHLOROPLASTIC"/>
    <property type="match status" value="1"/>
</dbReference>
<dbReference type="GO" id="GO:0006508">
    <property type="term" value="P:proteolysis"/>
    <property type="evidence" value="ECO:0007669"/>
    <property type="project" value="UniProtKB-KW"/>
</dbReference>
<dbReference type="PRINTS" id="PR00834">
    <property type="entry name" value="PROTEASES2C"/>
</dbReference>
<evidence type="ECO:0000256" key="2">
    <source>
        <dbReference type="ARBA" id="ARBA00022801"/>
    </source>
</evidence>
<dbReference type="Pfam" id="PF13365">
    <property type="entry name" value="Trypsin_2"/>
    <property type="match status" value="1"/>
</dbReference>
<feature type="domain" description="PDZ" evidence="4">
    <location>
        <begin position="725"/>
        <end position="809"/>
    </location>
</feature>
<dbReference type="InterPro" id="IPR001940">
    <property type="entry name" value="Peptidase_S1C"/>
</dbReference>
<feature type="region of interest" description="Disordered" evidence="3">
    <location>
        <begin position="1"/>
        <end position="152"/>
    </location>
</feature>